<dbReference type="EC" id="2.8.1.1" evidence="4"/>
<dbReference type="AlphaFoldDB" id="A0A7Y9S087"/>
<dbReference type="Gene3D" id="3.40.250.10">
    <property type="entry name" value="Rhodanese-like domain"/>
    <property type="match status" value="2"/>
</dbReference>
<dbReference type="InterPro" id="IPR045078">
    <property type="entry name" value="TST/MPST-like"/>
</dbReference>
<keyword evidence="4" id="KW-0670">Pyruvate</keyword>
<keyword evidence="2" id="KW-0677">Repeat</keyword>
<dbReference type="SMART" id="SM00450">
    <property type="entry name" value="RHOD"/>
    <property type="match status" value="2"/>
</dbReference>
<feature type="domain" description="Rhodanese" evidence="3">
    <location>
        <begin position="14"/>
        <end position="131"/>
    </location>
</feature>
<dbReference type="Proteomes" id="UP000540656">
    <property type="component" value="Unassembled WGS sequence"/>
</dbReference>
<dbReference type="SUPFAM" id="SSF52821">
    <property type="entry name" value="Rhodanese/Cell cycle control phosphatase"/>
    <property type="match status" value="2"/>
</dbReference>
<dbReference type="GO" id="GO:0004792">
    <property type="term" value="F:thiosulfate-cyanide sulfurtransferase activity"/>
    <property type="evidence" value="ECO:0007669"/>
    <property type="project" value="UniProtKB-EC"/>
</dbReference>
<dbReference type="CDD" id="cd01449">
    <property type="entry name" value="TST_Repeat_2"/>
    <property type="match status" value="1"/>
</dbReference>
<dbReference type="RefSeq" id="WP_179501091.1">
    <property type="nucleotide sequence ID" value="NZ_JACCAA010000001.1"/>
</dbReference>
<dbReference type="PANTHER" id="PTHR11364">
    <property type="entry name" value="THIOSULFATE SULFERTANSFERASE"/>
    <property type="match status" value="1"/>
</dbReference>
<reference evidence="4 5" key="1">
    <citation type="submission" date="2020-07" db="EMBL/GenBank/DDBJ databases">
        <title>Sequencing the genomes of 1000 actinobacteria strains.</title>
        <authorList>
            <person name="Klenk H.-P."/>
        </authorList>
    </citation>
    <scope>NUCLEOTIDE SEQUENCE [LARGE SCALE GENOMIC DNA]</scope>
    <source>
        <strain evidence="4 5">DSM 23819</strain>
    </source>
</reference>
<keyword evidence="5" id="KW-1185">Reference proteome</keyword>
<dbReference type="PROSITE" id="PS00380">
    <property type="entry name" value="RHODANESE_1"/>
    <property type="match status" value="1"/>
</dbReference>
<evidence type="ECO:0000256" key="2">
    <source>
        <dbReference type="ARBA" id="ARBA00022737"/>
    </source>
</evidence>
<dbReference type="GO" id="GO:0016784">
    <property type="term" value="F:3-mercaptopyruvate sulfurtransferase activity"/>
    <property type="evidence" value="ECO:0007669"/>
    <property type="project" value="UniProtKB-EC"/>
</dbReference>
<gene>
    <name evidence="4" type="ORF">BJ980_000796</name>
</gene>
<comment type="caution">
    <text evidence="4">The sequence shown here is derived from an EMBL/GenBank/DDBJ whole genome shotgun (WGS) entry which is preliminary data.</text>
</comment>
<dbReference type="InterPro" id="IPR001307">
    <property type="entry name" value="Thiosulphate_STrfase_CS"/>
</dbReference>
<dbReference type="Pfam" id="PF00581">
    <property type="entry name" value="Rhodanese"/>
    <property type="match status" value="2"/>
</dbReference>
<dbReference type="InterPro" id="IPR001763">
    <property type="entry name" value="Rhodanese-like_dom"/>
</dbReference>
<organism evidence="4 5">
    <name type="scientific">Nocardioides daedukensis</name>
    <dbReference type="NCBI Taxonomy" id="634462"/>
    <lineage>
        <taxon>Bacteria</taxon>
        <taxon>Bacillati</taxon>
        <taxon>Actinomycetota</taxon>
        <taxon>Actinomycetes</taxon>
        <taxon>Propionibacteriales</taxon>
        <taxon>Nocardioidaceae</taxon>
        <taxon>Nocardioides</taxon>
    </lineage>
</organism>
<sequence length="267" mass="28273">MTSPLISAAELRHQRSGATILDVRYRMGGPAGLEEFESGHVPGAAYVDLDHDLAAPPGEGGRHPLPDPQTFVEAMRRCGVSNDRPVVVYDDWLGHAAARCWWLLRHYGHQDVRVLDGAWAAWQAEGGEIETGAGPIEPGDFDGEPGGMPVVEASGVPEVPVLIDARAPERYRGEVEPVDPVAGHIPGAVNVPTSANVDDTGHFRSGHELAQTYAGVGAVPDTEVAVYCGSGVTAAHDVLALELVGVSAALYPGSWSDWITDPDRPVE</sequence>
<dbReference type="InterPro" id="IPR036873">
    <property type="entry name" value="Rhodanese-like_dom_sf"/>
</dbReference>
<protein>
    <submittedName>
        <fullName evidence="4">Thiosulfate/3-mercaptopyruvate sulfurtransferase</fullName>
        <ecNumber evidence="4">2.8.1.1</ecNumber>
        <ecNumber evidence="4">2.8.1.2</ecNumber>
    </submittedName>
</protein>
<evidence type="ECO:0000313" key="5">
    <source>
        <dbReference type="Proteomes" id="UP000540656"/>
    </source>
</evidence>
<proteinExistence type="predicted"/>
<dbReference type="EC" id="2.8.1.2" evidence="4"/>
<keyword evidence="1 4" id="KW-0808">Transferase</keyword>
<name>A0A7Y9S087_9ACTN</name>
<dbReference type="CDD" id="cd01448">
    <property type="entry name" value="TST_Repeat_1"/>
    <property type="match status" value="1"/>
</dbReference>
<evidence type="ECO:0000256" key="1">
    <source>
        <dbReference type="ARBA" id="ARBA00022679"/>
    </source>
</evidence>
<dbReference type="PANTHER" id="PTHR11364:SF27">
    <property type="entry name" value="SULFURTRANSFERASE"/>
    <property type="match status" value="1"/>
</dbReference>
<dbReference type="EMBL" id="JACCAA010000001">
    <property type="protein sequence ID" value="NYG57873.1"/>
    <property type="molecule type" value="Genomic_DNA"/>
</dbReference>
<dbReference type="PROSITE" id="PS50206">
    <property type="entry name" value="RHODANESE_3"/>
    <property type="match status" value="2"/>
</dbReference>
<evidence type="ECO:0000313" key="4">
    <source>
        <dbReference type="EMBL" id="NYG57873.1"/>
    </source>
</evidence>
<evidence type="ECO:0000259" key="3">
    <source>
        <dbReference type="PROSITE" id="PS50206"/>
    </source>
</evidence>
<accession>A0A7Y9S087</accession>
<feature type="domain" description="Rhodanese" evidence="3">
    <location>
        <begin position="156"/>
        <end position="267"/>
    </location>
</feature>